<keyword evidence="2" id="KW-1185">Reference proteome</keyword>
<evidence type="ECO:0000313" key="1">
    <source>
        <dbReference type="EMBL" id="KAK1860092.1"/>
    </source>
</evidence>
<organism evidence="1 2">
    <name type="scientific">Pyropia yezoensis</name>
    <name type="common">Susabi-nori</name>
    <name type="synonym">Porphyra yezoensis</name>
    <dbReference type="NCBI Taxonomy" id="2788"/>
    <lineage>
        <taxon>Eukaryota</taxon>
        <taxon>Rhodophyta</taxon>
        <taxon>Bangiophyceae</taxon>
        <taxon>Bangiales</taxon>
        <taxon>Bangiaceae</taxon>
        <taxon>Pyropia</taxon>
    </lineage>
</organism>
<evidence type="ECO:0000313" key="2">
    <source>
        <dbReference type="Proteomes" id="UP000798662"/>
    </source>
</evidence>
<reference evidence="1" key="1">
    <citation type="submission" date="2019-11" db="EMBL/GenBank/DDBJ databases">
        <title>Nori genome reveals adaptations in red seaweeds to the harsh intertidal environment.</title>
        <authorList>
            <person name="Wang D."/>
            <person name="Mao Y."/>
        </authorList>
    </citation>
    <scope>NUCLEOTIDE SEQUENCE</scope>
    <source>
        <tissue evidence="1">Gametophyte</tissue>
    </source>
</reference>
<dbReference type="EMBL" id="CM020618">
    <property type="protein sequence ID" value="KAK1860092.1"/>
    <property type="molecule type" value="Genomic_DNA"/>
</dbReference>
<proteinExistence type="predicted"/>
<gene>
    <name evidence="1" type="ORF">I4F81_002682</name>
</gene>
<protein>
    <submittedName>
        <fullName evidence="1">Uncharacterized protein</fullName>
    </submittedName>
</protein>
<dbReference type="Proteomes" id="UP000798662">
    <property type="component" value="Chromosome 1"/>
</dbReference>
<sequence>MAAAMHRLISIRGRATSPEVQDRAMEALEGFLLANFIWNALPRLLAGALRPVWTEKDREGLLLVGQGSEQEDEGVGGAGKMQTEAWDAATDALARLAVAIVRDALEADYYIGRVPPSLSPWVLDAVRRSSKAFPEVDFGLREVPGGGGASARRFTVVSV</sequence>
<accession>A0ACC3BQF6</accession>
<comment type="caution">
    <text evidence="1">The sequence shown here is derived from an EMBL/GenBank/DDBJ whole genome shotgun (WGS) entry which is preliminary data.</text>
</comment>
<name>A0ACC3BQF6_PYRYE</name>